<gene>
    <name evidence="2" type="ORF">SG0102_08930</name>
</gene>
<dbReference type="AlphaFoldDB" id="A0A3G9JS71"/>
<feature type="domain" description="Cyclophilin-like" evidence="1">
    <location>
        <begin position="45"/>
        <end position="145"/>
    </location>
</feature>
<proteinExistence type="predicted"/>
<evidence type="ECO:0000313" key="2">
    <source>
        <dbReference type="EMBL" id="BBH25959.1"/>
    </source>
</evidence>
<dbReference type="KEGG" id="ebm:SG0102_08930"/>
<keyword evidence="3" id="KW-1185">Reference proteome</keyword>
<dbReference type="SUPFAM" id="SSF50891">
    <property type="entry name" value="Cyclophilin-like"/>
    <property type="match status" value="1"/>
</dbReference>
<dbReference type="EMBL" id="AP019309">
    <property type="protein sequence ID" value="BBH25959.1"/>
    <property type="molecule type" value="Genomic_DNA"/>
</dbReference>
<protein>
    <recommendedName>
        <fullName evidence="1">Cyclophilin-like domain-containing protein</fullName>
    </recommendedName>
</protein>
<dbReference type="InParanoid" id="A0A3G9JS71"/>
<evidence type="ECO:0000259" key="1">
    <source>
        <dbReference type="Pfam" id="PF18050"/>
    </source>
</evidence>
<name>A0A3G9JS71_9FIRM</name>
<dbReference type="Proteomes" id="UP000268059">
    <property type="component" value="Chromosome"/>
</dbReference>
<evidence type="ECO:0000313" key="3">
    <source>
        <dbReference type="Proteomes" id="UP000268059"/>
    </source>
</evidence>
<dbReference type="InterPro" id="IPR029000">
    <property type="entry name" value="Cyclophilin-like_dom_sf"/>
</dbReference>
<sequence>MKKLLTVLLVLGLWGCSSKKDTGSDTNNQENVKVEEKQQAKTMTLSVNKQKYKVTLLSNKSANSLLSIAPIELNCAKDRHGYYCELDNALNVADKTAGAMKKGDLYVKGGHTLYIATKAETLNTKITRLGTIDEKGVDALAKSDGVGTINK</sequence>
<accession>A0A3G9JS71</accession>
<organism evidence="2 3">
    <name type="scientific">Intestinibaculum porci</name>
    <dbReference type="NCBI Taxonomy" id="2487118"/>
    <lineage>
        <taxon>Bacteria</taxon>
        <taxon>Bacillati</taxon>
        <taxon>Bacillota</taxon>
        <taxon>Erysipelotrichia</taxon>
        <taxon>Erysipelotrichales</taxon>
        <taxon>Erysipelotrichaceae</taxon>
        <taxon>Intestinibaculum</taxon>
    </lineage>
</organism>
<dbReference type="InterPro" id="IPR041183">
    <property type="entry name" value="Cyclophilin-like"/>
</dbReference>
<reference evidence="2 3" key="1">
    <citation type="submission" date="2018-11" db="EMBL/GenBank/DDBJ databases">
        <title>Novel Erysipelotrichaceae bacterium isolated from small intestine of a swine.</title>
        <authorList>
            <person name="Kim J.S."/>
            <person name="Choe H."/>
            <person name="Lee Y.R."/>
            <person name="Kim K.M."/>
            <person name="Park D.S."/>
        </authorList>
    </citation>
    <scope>NUCLEOTIDE SEQUENCE [LARGE SCALE GENOMIC DNA]</scope>
    <source>
        <strain evidence="2 3">SG0102</strain>
    </source>
</reference>
<dbReference type="RefSeq" id="WP_125118876.1">
    <property type="nucleotide sequence ID" value="NZ_AP019309.1"/>
</dbReference>
<dbReference type="Gene3D" id="2.40.100.20">
    <property type="match status" value="1"/>
</dbReference>
<dbReference type="Pfam" id="PF18050">
    <property type="entry name" value="Cyclophil_like2"/>
    <property type="match status" value="1"/>
</dbReference>